<dbReference type="EMBL" id="CZBI01000015">
    <property type="protein sequence ID" value="CUQ47797.1"/>
    <property type="molecule type" value="Genomic_DNA"/>
</dbReference>
<name>A0A174WUH5_BACT4</name>
<evidence type="ECO:0000313" key="2">
    <source>
        <dbReference type="EMBL" id="CUQ47797.1"/>
    </source>
</evidence>
<dbReference type="GO" id="GO:0016740">
    <property type="term" value="F:transferase activity"/>
    <property type="evidence" value="ECO:0007669"/>
    <property type="project" value="UniProtKB-KW"/>
</dbReference>
<feature type="domain" description="Polysaccharide pyruvyl transferase" evidence="1">
    <location>
        <begin position="16"/>
        <end position="322"/>
    </location>
</feature>
<protein>
    <submittedName>
        <fullName evidence="2">Polysaccharide pyruvyl transferase</fullName>
    </submittedName>
</protein>
<accession>A0A174WUH5</accession>
<dbReference type="InterPro" id="IPR007345">
    <property type="entry name" value="Polysacch_pyruvyl_Trfase"/>
</dbReference>
<reference evidence="2 3" key="1">
    <citation type="submission" date="2015-09" db="EMBL/GenBank/DDBJ databases">
        <authorList>
            <consortium name="Pathogen Informatics"/>
        </authorList>
    </citation>
    <scope>NUCLEOTIDE SEQUENCE [LARGE SCALE GENOMIC DNA]</scope>
    <source>
        <strain evidence="2 3">2789STDY5834945</strain>
    </source>
</reference>
<gene>
    <name evidence="2" type="ORF">ERS852557_04929</name>
</gene>
<organism evidence="2 3">
    <name type="scientific">Bacteroides thetaiotaomicron</name>
    <dbReference type="NCBI Taxonomy" id="818"/>
    <lineage>
        <taxon>Bacteria</taxon>
        <taxon>Pseudomonadati</taxon>
        <taxon>Bacteroidota</taxon>
        <taxon>Bacteroidia</taxon>
        <taxon>Bacteroidales</taxon>
        <taxon>Bacteroidaceae</taxon>
        <taxon>Bacteroides</taxon>
    </lineage>
</organism>
<dbReference type="AlphaFoldDB" id="A0A174WUH5"/>
<dbReference type="Proteomes" id="UP000095541">
    <property type="component" value="Unassembled WGS sequence"/>
</dbReference>
<dbReference type="Pfam" id="PF04230">
    <property type="entry name" value="PS_pyruv_trans"/>
    <property type="match status" value="1"/>
</dbReference>
<evidence type="ECO:0000259" key="1">
    <source>
        <dbReference type="Pfam" id="PF04230"/>
    </source>
</evidence>
<dbReference type="RefSeq" id="WP_055222104.1">
    <property type="nucleotide sequence ID" value="NZ_CZBI01000015.1"/>
</dbReference>
<keyword evidence="2" id="KW-0808">Transferase</keyword>
<evidence type="ECO:0000313" key="3">
    <source>
        <dbReference type="Proteomes" id="UP000095541"/>
    </source>
</evidence>
<sequence>MTNKKLALITCYFQPNYGSQLQAYATQLLFDKMKVENETICINGLQSEINKAKYRYFLSRIWDVNTVMDKWATVKKLLAAHTKGNEYRDNIALRKDMFNNFSQTKFHISKVYNSKRELTNAAHQYAAFVVGSDQLWLPSNIEADYYTLNFVPDNVSKIALSTSFGISKLPKRQAQKAAKFLKRLDFCSVRELSGQKIVKDLTGRDVPVVCDPTILFTAEEWGCITENERFIKEPYLFCYFLGNNPEQREFVKRFKDKTGYKIVQLQHCDEYIKSDVEFPDYTPYNVGPAEFIQLIRDAEYVFTDSFHASVFSLLYEKRFFTFRRYNNDSIVSTNGRLYSLLSMVGLEERLLKADEDVEKCMLMSIDYKNVHIKLAALREFTKRYIKGALSQLGITYDNY</sequence>
<proteinExistence type="predicted"/>